<protein>
    <submittedName>
        <fullName evidence="2">Uncharacterized protein</fullName>
    </submittedName>
</protein>
<evidence type="ECO:0000256" key="1">
    <source>
        <dbReference type="SAM" id="Coils"/>
    </source>
</evidence>
<organism evidence="2">
    <name type="scientific">viral metagenome</name>
    <dbReference type="NCBI Taxonomy" id="1070528"/>
    <lineage>
        <taxon>unclassified sequences</taxon>
        <taxon>metagenomes</taxon>
        <taxon>organismal metagenomes</taxon>
    </lineage>
</organism>
<name>A0A6M3LPT1_9ZZZZ</name>
<sequence length="88" mass="10513">MGLKKQIFEKVQRILDLVEGEDRAVKGLEREIEHLREENKELRDRFMARNFEEYRIYEPARYESEMDQLALPEDADDANAGEILEIEQ</sequence>
<dbReference type="EMBL" id="MT143254">
    <property type="protein sequence ID" value="QJA94705.1"/>
    <property type="molecule type" value="Genomic_DNA"/>
</dbReference>
<accession>A0A6M3LPT1</accession>
<keyword evidence="1" id="KW-0175">Coiled coil</keyword>
<evidence type="ECO:0000313" key="2">
    <source>
        <dbReference type="EMBL" id="QJA94705.1"/>
    </source>
</evidence>
<proteinExistence type="predicted"/>
<dbReference type="AlphaFoldDB" id="A0A6M3LPT1"/>
<reference evidence="2" key="1">
    <citation type="submission" date="2020-03" db="EMBL/GenBank/DDBJ databases">
        <title>The deep terrestrial virosphere.</title>
        <authorList>
            <person name="Holmfeldt K."/>
            <person name="Nilsson E."/>
            <person name="Simone D."/>
            <person name="Lopez-Fernandez M."/>
            <person name="Wu X."/>
            <person name="de Brujin I."/>
            <person name="Lundin D."/>
            <person name="Andersson A."/>
            <person name="Bertilsson S."/>
            <person name="Dopson M."/>
        </authorList>
    </citation>
    <scope>NUCLEOTIDE SEQUENCE</scope>
    <source>
        <strain evidence="2">MM415B03778</strain>
    </source>
</reference>
<gene>
    <name evidence="2" type="ORF">MM415B03778_0005</name>
</gene>
<feature type="coiled-coil region" evidence="1">
    <location>
        <begin position="18"/>
        <end position="45"/>
    </location>
</feature>